<keyword evidence="1" id="KW-0812">Transmembrane</keyword>
<evidence type="ECO:0000313" key="4">
    <source>
        <dbReference type="Proteomes" id="UP000886841"/>
    </source>
</evidence>
<evidence type="ECO:0000256" key="1">
    <source>
        <dbReference type="SAM" id="Phobius"/>
    </source>
</evidence>
<dbReference type="Pfam" id="PF04892">
    <property type="entry name" value="VanZ"/>
    <property type="match status" value="1"/>
</dbReference>
<feature type="transmembrane region" description="Helical" evidence="1">
    <location>
        <begin position="129"/>
        <end position="145"/>
    </location>
</feature>
<feature type="transmembrane region" description="Helical" evidence="1">
    <location>
        <begin position="66"/>
        <end position="90"/>
    </location>
</feature>
<protein>
    <submittedName>
        <fullName evidence="3">VanZ family protein</fullName>
    </submittedName>
</protein>
<dbReference type="PANTHER" id="PTHR36834">
    <property type="entry name" value="MEMBRANE PROTEIN-RELATED"/>
    <property type="match status" value="1"/>
</dbReference>
<accession>A0A9D1JGP5</accession>
<keyword evidence="1" id="KW-0472">Membrane</keyword>
<reference evidence="3" key="1">
    <citation type="submission" date="2020-10" db="EMBL/GenBank/DDBJ databases">
        <authorList>
            <person name="Gilroy R."/>
        </authorList>
    </citation>
    <scope>NUCLEOTIDE SEQUENCE</scope>
    <source>
        <strain evidence="3">ChiSxjej1B13-7041</strain>
    </source>
</reference>
<feature type="domain" description="VanZ-like" evidence="2">
    <location>
        <begin position="17"/>
        <end position="145"/>
    </location>
</feature>
<evidence type="ECO:0000259" key="2">
    <source>
        <dbReference type="Pfam" id="PF04892"/>
    </source>
</evidence>
<proteinExistence type="predicted"/>
<name>A0A9D1JGP5_9FIRM</name>
<organism evidence="3 4">
    <name type="scientific">Candidatus Egerieimonas intestinavium</name>
    <dbReference type="NCBI Taxonomy" id="2840777"/>
    <lineage>
        <taxon>Bacteria</taxon>
        <taxon>Bacillati</taxon>
        <taxon>Bacillota</taxon>
        <taxon>Clostridia</taxon>
        <taxon>Lachnospirales</taxon>
        <taxon>Lachnospiraceae</taxon>
        <taxon>Lachnospiraceae incertae sedis</taxon>
        <taxon>Candidatus Egerieimonas</taxon>
    </lineage>
</organism>
<gene>
    <name evidence="3" type="ORF">IAB98_12550</name>
</gene>
<sequence length="157" mass="18642">MKEETKRRVRRWGRLLFFVYLLLLCYFLFFAEIYGRKNWSHMDYRYNLELFREIKRFWIYREQLGFWPVFLNIGGNIIGFLPFGALLPVVHRNLQNGFLVTLLGFSASLLVECLQLLLKVGSFDVDDLLLNTVGAAAGYLIYWICNKIRRRIYGKAV</sequence>
<reference evidence="3" key="2">
    <citation type="journal article" date="2021" name="PeerJ">
        <title>Extensive microbial diversity within the chicken gut microbiome revealed by metagenomics and culture.</title>
        <authorList>
            <person name="Gilroy R."/>
            <person name="Ravi A."/>
            <person name="Getino M."/>
            <person name="Pursley I."/>
            <person name="Horton D.L."/>
            <person name="Alikhan N.F."/>
            <person name="Baker D."/>
            <person name="Gharbi K."/>
            <person name="Hall N."/>
            <person name="Watson M."/>
            <person name="Adriaenssens E.M."/>
            <person name="Foster-Nyarko E."/>
            <person name="Jarju S."/>
            <person name="Secka A."/>
            <person name="Antonio M."/>
            <person name="Oren A."/>
            <person name="Chaudhuri R.R."/>
            <person name="La Ragione R."/>
            <person name="Hildebrand F."/>
            <person name="Pallen M.J."/>
        </authorList>
    </citation>
    <scope>NUCLEOTIDE SEQUENCE</scope>
    <source>
        <strain evidence="3">ChiSxjej1B13-7041</strain>
    </source>
</reference>
<keyword evidence="1" id="KW-1133">Transmembrane helix</keyword>
<feature type="transmembrane region" description="Helical" evidence="1">
    <location>
        <begin position="12"/>
        <end position="34"/>
    </location>
</feature>
<dbReference type="EMBL" id="DVHU01000111">
    <property type="protein sequence ID" value="HIR94239.1"/>
    <property type="molecule type" value="Genomic_DNA"/>
</dbReference>
<dbReference type="PANTHER" id="PTHR36834:SF1">
    <property type="entry name" value="INTEGRAL MEMBRANE PROTEIN"/>
    <property type="match status" value="1"/>
</dbReference>
<dbReference type="InterPro" id="IPR006976">
    <property type="entry name" value="VanZ-like"/>
</dbReference>
<feature type="transmembrane region" description="Helical" evidence="1">
    <location>
        <begin position="97"/>
        <end position="117"/>
    </location>
</feature>
<dbReference type="Proteomes" id="UP000886841">
    <property type="component" value="Unassembled WGS sequence"/>
</dbReference>
<comment type="caution">
    <text evidence="3">The sequence shown here is derived from an EMBL/GenBank/DDBJ whole genome shotgun (WGS) entry which is preliminary data.</text>
</comment>
<dbReference type="InterPro" id="IPR053150">
    <property type="entry name" value="Teicoplanin_resist-assoc"/>
</dbReference>
<evidence type="ECO:0000313" key="3">
    <source>
        <dbReference type="EMBL" id="HIR94239.1"/>
    </source>
</evidence>
<dbReference type="AlphaFoldDB" id="A0A9D1JGP5"/>